<dbReference type="Proteomes" id="UP000824264">
    <property type="component" value="Unassembled WGS sequence"/>
</dbReference>
<reference evidence="6" key="2">
    <citation type="submission" date="2021-04" db="EMBL/GenBank/DDBJ databases">
        <authorList>
            <person name="Gilroy R."/>
        </authorList>
    </citation>
    <scope>NUCLEOTIDE SEQUENCE</scope>
    <source>
        <strain evidence="6">ChiSxjej5B17-1746</strain>
    </source>
</reference>
<evidence type="ECO:0000256" key="3">
    <source>
        <dbReference type="ARBA" id="ARBA00023163"/>
    </source>
</evidence>
<accession>A0A9D1U8X8</accession>
<dbReference type="SUPFAM" id="SSF51206">
    <property type="entry name" value="cAMP-binding domain-like"/>
    <property type="match status" value="1"/>
</dbReference>
<dbReference type="Gene3D" id="1.10.10.10">
    <property type="entry name" value="Winged helix-like DNA-binding domain superfamily/Winged helix DNA-binding domain"/>
    <property type="match status" value="1"/>
</dbReference>
<feature type="domain" description="Cyclic nucleotide-binding" evidence="4">
    <location>
        <begin position="30"/>
        <end position="131"/>
    </location>
</feature>
<dbReference type="InterPro" id="IPR012318">
    <property type="entry name" value="HTH_CRP"/>
</dbReference>
<dbReference type="InterPro" id="IPR036388">
    <property type="entry name" value="WH-like_DNA-bd_sf"/>
</dbReference>
<dbReference type="GO" id="GO:0005829">
    <property type="term" value="C:cytosol"/>
    <property type="evidence" value="ECO:0007669"/>
    <property type="project" value="TreeGrafter"/>
</dbReference>
<dbReference type="GO" id="GO:0003677">
    <property type="term" value="F:DNA binding"/>
    <property type="evidence" value="ECO:0007669"/>
    <property type="project" value="UniProtKB-KW"/>
</dbReference>
<dbReference type="InterPro" id="IPR000595">
    <property type="entry name" value="cNMP-bd_dom"/>
</dbReference>
<dbReference type="InterPro" id="IPR050397">
    <property type="entry name" value="Env_Response_Regulators"/>
</dbReference>
<dbReference type="PANTHER" id="PTHR24567">
    <property type="entry name" value="CRP FAMILY TRANSCRIPTIONAL REGULATORY PROTEIN"/>
    <property type="match status" value="1"/>
</dbReference>
<gene>
    <name evidence="6" type="ORF">H9874_00410</name>
</gene>
<keyword evidence="2" id="KW-0238">DNA-binding</keyword>
<protein>
    <submittedName>
        <fullName evidence="6">Crp/Fnr family transcriptional regulator</fullName>
    </submittedName>
</protein>
<dbReference type="InterPro" id="IPR036390">
    <property type="entry name" value="WH_DNA-bd_sf"/>
</dbReference>
<keyword evidence="3" id="KW-0804">Transcription</keyword>
<evidence type="ECO:0000256" key="2">
    <source>
        <dbReference type="ARBA" id="ARBA00023125"/>
    </source>
</evidence>
<organism evidence="6 7">
    <name type="scientific">Candidatus Bilophila faecipullorum</name>
    <dbReference type="NCBI Taxonomy" id="2838482"/>
    <lineage>
        <taxon>Bacteria</taxon>
        <taxon>Pseudomonadati</taxon>
        <taxon>Thermodesulfobacteriota</taxon>
        <taxon>Desulfovibrionia</taxon>
        <taxon>Desulfovibrionales</taxon>
        <taxon>Desulfovibrionaceae</taxon>
        <taxon>Bilophila</taxon>
    </lineage>
</organism>
<dbReference type="CDD" id="cd00038">
    <property type="entry name" value="CAP_ED"/>
    <property type="match status" value="1"/>
</dbReference>
<evidence type="ECO:0000259" key="4">
    <source>
        <dbReference type="PROSITE" id="PS50042"/>
    </source>
</evidence>
<dbReference type="GO" id="GO:0003700">
    <property type="term" value="F:DNA-binding transcription factor activity"/>
    <property type="evidence" value="ECO:0007669"/>
    <property type="project" value="TreeGrafter"/>
</dbReference>
<dbReference type="SUPFAM" id="SSF46785">
    <property type="entry name" value="Winged helix' DNA-binding domain"/>
    <property type="match status" value="1"/>
</dbReference>
<dbReference type="SMART" id="SM00100">
    <property type="entry name" value="cNMP"/>
    <property type="match status" value="1"/>
</dbReference>
<evidence type="ECO:0000259" key="5">
    <source>
        <dbReference type="PROSITE" id="PS51063"/>
    </source>
</evidence>
<dbReference type="AlphaFoldDB" id="A0A9D1U8X8"/>
<dbReference type="InterPro" id="IPR014710">
    <property type="entry name" value="RmlC-like_jellyroll"/>
</dbReference>
<reference evidence="6" key="1">
    <citation type="journal article" date="2021" name="PeerJ">
        <title>Extensive microbial diversity within the chicken gut microbiome revealed by metagenomics and culture.</title>
        <authorList>
            <person name="Gilroy R."/>
            <person name="Ravi A."/>
            <person name="Getino M."/>
            <person name="Pursley I."/>
            <person name="Horton D.L."/>
            <person name="Alikhan N.F."/>
            <person name="Baker D."/>
            <person name="Gharbi K."/>
            <person name="Hall N."/>
            <person name="Watson M."/>
            <person name="Adriaenssens E.M."/>
            <person name="Foster-Nyarko E."/>
            <person name="Jarju S."/>
            <person name="Secka A."/>
            <person name="Antonio M."/>
            <person name="Oren A."/>
            <person name="Chaudhuri R.R."/>
            <person name="La Ragione R."/>
            <person name="Hildebrand F."/>
            <person name="Pallen M.J."/>
        </authorList>
    </citation>
    <scope>NUCLEOTIDE SEQUENCE</scope>
    <source>
        <strain evidence="6">ChiSxjej5B17-1746</strain>
    </source>
</reference>
<dbReference type="PROSITE" id="PS50042">
    <property type="entry name" value="CNMP_BINDING_3"/>
    <property type="match status" value="1"/>
</dbReference>
<proteinExistence type="predicted"/>
<dbReference type="PROSITE" id="PS51063">
    <property type="entry name" value="HTH_CRP_2"/>
    <property type="match status" value="1"/>
</dbReference>
<sequence length="233" mass="26716">MERLWYLEERDFFAGLEEERELFLRRATCRKLEKNDIIFFEGDRGDSCFYVASGLVRIFSITESGKEPIFFLRRPGEMFGLAEVLNHFPRRANAQTLMPSDIHVMSSEAFDRLLEENYALARRVITMLGSRVRYLGDRISNLVTGSVLSRLVKVLISLVYEELTDAESWERPVTLPVRISQEQLAAMTGSTQPTVSDLLQKLQKAGLIAIAHRHITILRPLQLLAKAEEIVEE</sequence>
<comment type="caution">
    <text evidence="6">The sequence shown here is derived from an EMBL/GenBank/DDBJ whole genome shotgun (WGS) entry which is preliminary data.</text>
</comment>
<dbReference type="Pfam" id="PF13545">
    <property type="entry name" value="HTH_Crp_2"/>
    <property type="match status" value="1"/>
</dbReference>
<dbReference type="SMART" id="SM00419">
    <property type="entry name" value="HTH_CRP"/>
    <property type="match status" value="1"/>
</dbReference>
<dbReference type="Pfam" id="PF00027">
    <property type="entry name" value="cNMP_binding"/>
    <property type="match status" value="1"/>
</dbReference>
<dbReference type="PANTHER" id="PTHR24567:SF74">
    <property type="entry name" value="HTH-TYPE TRANSCRIPTIONAL REGULATOR ARCR"/>
    <property type="match status" value="1"/>
</dbReference>
<feature type="domain" description="HTH crp-type" evidence="5">
    <location>
        <begin position="145"/>
        <end position="221"/>
    </location>
</feature>
<evidence type="ECO:0000256" key="1">
    <source>
        <dbReference type="ARBA" id="ARBA00023015"/>
    </source>
</evidence>
<dbReference type="InterPro" id="IPR018490">
    <property type="entry name" value="cNMP-bd_dom_sf"/>
</dbReference>
<evidence type="ECO:0000313" key="6">
    <source>
        <dbReference type="EMBL" id="HIW77595.1"/>
    </source>
</evidence>
<keyword evidence="1" id="KW-0805">Transcription regulation</keyword>
<dbReference type="EMBL" id="DXGI01000014">
    <property type="protein sequence ID" value="HIW77595.1"/>
    <property type="molecule type" value="Genomic_DNA"/>
</dbReference>
<evidence type="ECO:0000313" key="7">
    <source>
        <dbReference type="Proteomes" id="UP000824264"/>
    </source>
</evidence>
<dbReference type="Gene3D" id="2.60.120.10">
    <property type="entry name" value="Jelly Rolls"/>
    <property type="match status" value="1"/>
</dbReference>
<name>A0A9D1U8X8_9BACT</name>